<evidence type="ECO:0000313" key="6">
    <source>
        <dbReference type="Proteomes" id="UP001432322"/>
    </source>
</evidence>
<dbReference type="GO" id="GO:0005634">
    <property type="term" value="C:nucleus"/>
    <property type="evidence" value="ECO:0007669"/>
    <property type="project" value="UniProtKB-UniRule"/>
</dbReference>
<dbReference type="InterPro" id="IPR050342">
    <property type="entry name" value="HMGB"/>
</dbReference>
<dbReference type="PANTHER" id="PTHR48112:SF22">
    <property type="entry name" value="MITOCHONDRIAL TRANSCRIPTION FACTOR A, ISOFORM B"/>
    <property type="match status" value="1"/>
</dbReference>
<dbReference type="EMBL" id="BTSY01000001">
    <property type="protein sequence ID" value="GMT11075.1"/>
    <property type="molecule type" value="Genomic_DNA"/>
</dbReference>
<dbReference type="Pfam" id="PF00505">
    <property type="entry name" value="HMG_box"/>
    <property type="match status" value="1"/>
</dbReference>
<evidence type="ECO:0000259" key="4">
    <source>
        <dbReference type="PROSITE" id="PS50118"/>
    </source>
</evidence>
<keyword evidence="1 2" id="KW-0238">DNA-binding</keyword>
<dbReference type="InterPro" id="IPR036910">
    <property type="entry name" value="HMG_box_dom_sf"/>
</dbReference>
<dbReference type="Gene3D" id="1.10.30.10">
    <property type="entry name" value="High mobility group box domain"/>
    <property type="match status" value="1"/>
</dbReference>
<dbReference type="Proteomes" id="UP001432322">
    <property type="component" value="Unassembled WGS sequence"/>
</dbReference>
<organism evidence="5 6">
    <name type="scientific">Pristionchus fissidentatus</name>
    <dbReference type="NCBI Taxonomy" id="1538716"/>
    <lineage>
        <taxon>Eukaryota</taxon>
        <taxon>Metazoa</taxon>
        <taxon>Ecdysozoa</taxon>
        <taxon>Nematoda</taxon>
        <taxon>Chromadorea</taxon>
        <taxon>Rhabditida</taxon>
        <taxon>Rhabditina</taxon>
        <taxon>Diplogasteromorpha</taxon>
        <taxon>Diplogasteroidea</taxon>
        <taxon>Neodiplogasteridae</taxon>
        <taxon>Pristionchus</taxon>
    </lineage>
</organism>
<sequence length="82" mass="9440">MAKGATKTIKKAKDPNMPKRPTTAFFIWMQEHREGLKKPGMKASDVAKAAGVEWNKLSDKTVWEKRADDDKKRYEAEIANYR</sequence>
<dbReference type="SMART" id="SM00398">
    <property type="entry name" value="HMG"/>
    <property type="match status" value="1"/>
</dbReference>
<keyword evidence="6" id="KW-1185">Reference proteome</keyword>
<reference evidence="5" key="1">
    <citation type="submission" date="2023-10" db="EMBL/GenBank/DDBJ databases">
        <title>Genome assembly of Pristionchus species.</title>
        <authorList>
            <person name="Yoshida K."/>
            <person name="Sommer R.J."/>
        </authorList>
    </citation>
    <scope>NUCLEOTIDE SEQUENCE</scope>
    <source>
        <strain evidence="5">RS5133</strain>
    </source>
</reference>
<dbReference type="PROSITE" id="PS50118">
    <property type="entry name" value="HMG_BOX_2"/>
    <property type="match status" value="1"/>
</dbReference>
<feature type="non-terminal residue" evidence="5">
    <location>
        <position position="82"/>
    </location>
</feature>
<dbReference type="InterPro" id="IPR009071">
    <property type="entry name" value="HMG_box_dom"/>
</dbReference>
<dbReference type="SUPFAM" id="SSF47095">
    <property type="entry name" value="HMG-box"/>
    <property type="match status" value="1"/>
</dbReference>
<protein>
    <recommendedName>
        <fullName evidence="4">HMG box domain-containing protein</fullName>
    </recommendedName>
</protein>
<comment type="caution">
    <text evidence="5">The sequence shown here is derived from an EMBL/GenBank/DDBJ whole genome shotgun (WGS) entry which is preliminary data.</text>
</comment>
<evidence type="ECO:0000313" key="5">
    <source>
        <dbReference type="EMBL" id="GMT11075.1"/>
    </source>
</evidence>
<dbReference type="PANTHER" id="PTHR48112">
    <property type="entry name" value="HIGH MOBILITY GROUP PROTEIN DSP1"/>
    <property type="match status" value="1"/>
</dbReference>
<feature type="region of interest" description="Disordered" evidence="3">
    <location>
        <begin position="1"/>
        <end position="20"/>
    </location>
</feature>
<evidence type="ECO:0000256" key="3">
    <source>
        <dbReference type="SAM" id="MobiDB-lite"/>
    </source>
</evidence>
<feature type="domain" description="HMG box" evidence="4">
    <location>
        <begin position="18"/>
        <end position="82"/>
    </location>
</feature>
<name>A0AAV5UUV5_9BILA</name>
<accession>A0AAV5UUV5</accession>
<gene>
    <name evidence="5" type="ORF">PFISCL1PPCAC_2372</name>
</gene>
<dbReference type="GO" id="GO:0006357">
    <property type="term" value="P:regulation of transcription by RNA polymerase II"/>
    <property type="evidence" value="ECO:0007669"/>
    <property type="project" value="TreeGrafter"/>
</dbReference>
<proteinExistence type="predicted"/>
<dbReference type="GO" id="GO:0003677">
    <property type="term" value="F:DNA binding"/>
    <property type="evidence" value="ECO:0007669"/>
    <property type="project" value="UniProtKB-UniRule"/>
</dbReference>
<feature type="DNA-binding region" description="HMG box" evidence="2">
    <location>
        <begin position="18"/>
        <end position="82"/>
    </location>
</feature>
<dbReference type="AlphaFoldDB" id="A0AAV5UUV5"/>
<evidence type="ECO:0000256" key="1">
    <source>
        <dbReference type="ARBA" id="ARBA00023125"/>
    </source>
</evidence>
<evidence type="ECO:0000256" key="2">
    <source>
        <dbReference type="PROSITE-ProRule" id="PRU00267"/>
    </source>
</evidence>
<keyword evidence="2" id="KW-0539">Nucleus</keyword>